<protein>
    <submittedName>
        <fullName evidence="8">Polyamine transporter tpo5</fullName>
    </submittedName>
</protein>
<dbReference type="GO" id="GO:0022857">
    <property type="term" value="F:transmembrane transporter activity"/>
    <property type="evidence" value="ECO:0007669"/>
    <property type="project" value="InterPro"/>
</dbReference>
<dbReference type="Gene3D" id="1.20.1740.10">
    <property type="entry name" value="Amino acid/polyamine transporter I"/>
    <property type="match status" value="1"/>
</dbReference>
<feature type="transmembrane region" description="Helical" evidence="7">
    <location>
        <begin position="360"/>
        <end position="382"/>
    </location>
</feature>
<keyword evidence="3 7" id="KW-0812">Transmembrane</keyword>
<feature type="region of interest" description="Disordered" evidence="6">
    <location>
        <begin position="564"/>
        <end position="594"/>
    </location>
</feature>
<dbReference type="PANTHER" id="PTHR45649">
    <property type="entry name" value="AMINO-ACID PERMEASE BAT1"/>
    <property type="match status" value="1"/>
</dbReference>
<dbReference type="EMBL" id="CP119881">
    <property type="protein sequence ID" value="WFD36860.1"/>
    <property type="molecule type" value="Genomic_DNA"/>
</dbReference>
<feature type="transmembrane region" description="Helical" evidence="7">
    <location>
        <begin position="61"/>
        <end position="82"/>
    </location>
</feature>
<feature type="transmembrane region" description="Helical" evidence="7">
    <location>
        <begin position="219"/>
        <end position="240"/>
    </location>
</feature>
<dbReference type="PIRSF" id="PIRSF006060">
    <property type="entry name" value="AA_transporter"/>
    <property type="match status" value="1"/>
</dbReference>
<feature type="transmembrane region" description="Helical" evidence="7">
    <location>
        <begin position="410"/>
        <end position="429"/>
    </location>
</feature>
<dbReference type="Pfam" id="PF13520">
    <property type="entry name" value="AA_permease_2"/>
    <property type="match status" value="1"/>
</dbReference>
<organism evidence="8 9">
    <name type="scientific">Malassezia cuniculi</name>
    <dbReference type="NCBI Taxonomy" id="948313"/>
    <lineage>
        <taxon>Eukaryota</taxon>
        <taxon>Fungi</taxon>
        <taxon>Dikarya</taxon>
        <taxon>Basidiomycota</taxon>
        <taxon>Ustilaginomycotina</taxon>
        <taxon>Malasseziomycetes</taxon>
        <taxon>Malasseziales</taxon>
        <taxon>Malasseziaceae</taxon>
        <taxon>Malassezia</taxon>
    </lineage>
</organism>
<evidence type="ECO:0000256" key="7">
    <source>
        <dbReference type="SAM" id="Phobius"/>
    </source>
</evidence>
<feature type="transmembrane region" description="Helical" evidence="7">
    <location>
        <begin position="139"/>
        <end position="158"/>
    </location>
</feature>
<evidence type="ECO:0000256" key="4">
    <source>
        <dbReference type="ARBA" id="ARBA00022989"/>
    </source>
</evidence>
<evidence type="ECO:0000256" key="6">
    <source>
        <dbReference type="SAM" id="MobiDB-lite"/>
    </source>
</evidence>
<feature type="transmembrane region" description="Helical" evidence="7">
    <location>
        <begin position="186"/>
        <end position="207"/>
    </location>
</feature>
<name>A0AAF0EXI5_9BASI</name>
<dbReference type="InterPro" id="IPR004840">
    <property type="entry name" value="Amino_acid_permease_CS"/>
</dbReference>
<dbReference type="PANTHER" id="PTHR45649:SF9">
    <property type="entry name" value="AMINO-ACID PERMEASE 2"/>
    <property type="match status" value="1"/>
</dbReference>
<evidence type="ECO:0000256" key="2">
    <source>
        <dbReference type="ARBA" id="ARBA00022448"/>
    </source>
</evidence>
<evidence type="ECO:0000256" key="1">
    <source>
        <dbReference type="ARBA" id="ARBA00004141"/>
    </source>
</evidence>
<keyword evidence="5 7" id="KW-0472">Membrane</keyword>
<dbReference type="Proteomes" id="UP001219933">
    <property type="component" value="Chromosome 5"/>
</dbReference>
<proteinExistence type="predicted"/>
<feature type="transmembrane region" description="Helical" evidence="7">
    <location>
        <begin position="301"/>
        <end position="327"/>
    </location>
</feature>
<dbReference type="InterPro" id="IPR002293">
    <property type="entry name" value="AA/rel_permease1"/>
</dbReference>
<dbReference type="GO" id="GO:0006865">
    <property type="term" value="P:amino acid transport"/>
    <property type="evidence" value="ECO:0007669"/>
    <property type="project" value="InterPro"/>
</dbReference>
<evidence type="ECO:0000256" key="5">
    <source>
        <dbReference type="ARBA" id="ARBA00023136"/>
    </source>
</evidence>
<reference evidence="8" key="1">
    <citation type="submission" date="2023-03" db="EMBL/GenBank/DDBJ databases">
        <title>Mating type loci evolution in Malassezia.</title>
        <authorList>
            <person name="Coelho M.A."/>
        </authorList>
    </citation>
    <scope>NUCLEOTIDE SEQUENCE</scope>
    <source>
        <strain evidence="8">CBS 11721</strain>
    </source>
</reference>
<keyword evidence="4 7" id="KW-1133">Transmembrane helix</keyword>
<keyword evidence="2" id="KW-0813">Transport</keyword>
<feature type="transmembrane region" description="Helical" evidence="7">
    <location>
        <begin position="515"/>
        <end position="534"/>
    </location>
</feature>
<keyword evidence="9" id="KW-1185">Reference proteome</keyword>
<feature type="transmembrane region" description="Helical" evidence="7">
    <location>
        <begin position="94"/>
        <end position="118"/>
    </location>
</feature>
<evidence type="ECO:0000313" key="9">
    <source>
        <dbReference type="Proteomes" id="UP001219933"/>
    </source>
</evidence>
<dbReference type="GO" id="GO:0016020">
    <property type="term" value="C:membrane"/>
    <property type="evidence" value="ECO:0007669"/>
    <property type="project" value="UniProtKB-SubCell"/>
</dbReference>
<evidence type="ECO:0000313" key="8">
    <source>
        <dbReference type="EMBL" id="WFD36860.1"/>
    </source>
</evidence>
<evidence type="ECO:0000256" key="3">
    <source>
        <dbReference type="ARBA" id="ARBA00022692"/>
    </source>
</evidence>
<feature type="transmembrane region" description="Helical" evidence="7">
    <location>
        <begin position="435"/>
        <end position="457"/>
    </location>
</feature>
<comment type="subcellular location">
    <subcellularLocation>
        <location evidence="1">Membrane</location>
        <topology evidence="1">Multi-pass membrane protein</topology>
    </subcellularLocation>
</comment>
<sequence>MSAVSKEAKEATAVPPSYDAAGARVEHNEIESITAPLDEEDRLLVERVGVKSEFAREFKSFSTISYAFAIMGLVSSVATTFNSPFMLGGPASTVWTWFMGSVLNMSIGTAIAELVSAYPSAGGLYTASGLLVPRRYRRIVAWFTGWLNFLGQIAGIAGTEWGLANMIYAWVYVITDHPNRPDNNPFVASTGATIGLYIALICLHGIINSLGTKTLARMTSGYVVVNLGITAVIIIVLLAVTPLNEMHSASETFTRINNQSGYPGRGGDALAFLFGLYSVQFVMTDYDATAHISEEVHRASIAAPVAITIAVMGTGLVGWILNIVLVLCSGDVAESDFGSFPGGMAMAEIMYRRMGKVGFLVVWPFVCSVAFFVVTTAIQANARSFYAFSRDRGFPDRGFFAKINKRTGTTVNAVWLVVAPCIAMIFLAFTKQHVGVNAIFALAALGMDLSYLSAIIARQIFANHPEVNFRPGPFTLGKGWFGRIVNYIAILWTLFECVILSIPTEKPMDQYNFNYSWVIMIGVLILAAILYVLYGRFVYRGPQSTLSPELLRQLGIVNMNAEFSSGGASDGEHNTQPQSQEQQEQQHHPGGKTE</sequence>
<feature type="compositionally biased region" description="Basic and acidic residues" evidence="6">
    <location>
        <begin position="584"/>
        <end position="594"/>
    </location>
</feature>
<accession>A0AAF0EXI5</accession>
<gene>
    <name evidence="8" type="primary">TPO5</name>
    <name evidence="8" type="ORF">MCUN1_003750</name>
</gene>
<dbReference type="PROSITE" id="PS00218">
    <property type="entry name" value="AMINO_ACID_PERMEASE_1"/>
    <property type="match status" value="1"/>
</dbReference>
<dbReference type="AlphaFoldDB" id="A0AAF0EXI5"/>
<feature type="transmembrane region" description="Helical" evidence="7">
    <location>
        <begin position="484"/>
        <end position="503"/>
    </location>
</feature>